<organism evidence="2 3">
    <name type="scientific">Toxocara canis</name>
    <name type="common">Canine roundworm</name>
    <dbReference type="NCBI Taxonomy" id="6265"/>
    <lineage>
        <taxon>Eukaryota</taxon>
        <taxon>Metazoa</taxon>
        <taxon>Ecdysozoa</taxon>
        <taxon>Nematoda</taxon>
        <taxon>Chromadorea</taxon>
        <taxon>Rhabditida</taxon>
        <taxon>Spirurina</taxon>
        <taxon>Ascaridomorpha</taxon>
        <taxon>Ascaridoidea</taxon>
        <taxon>Toxocaridae</taxon>
        <taxon>Toxocara</taxon>
    </lineage>
</organism>
<dbReference type="AlphaFoldDB" id="A0A183UVZ7"/>
<dbReference type="EMBL" id="UYWY01021370">
    <property type="protein sequence ID" value="VDM43988.1"/>
    <property type="molecule type" value="Genomic_DNA"/>
</dbReference>
<name>A0A183UVZ7_TOXCA</name>
<proteinExistence type="predicted"/>
<protein>
    <submittedName>
        <fullName evidence="3">Fumerase_C domain-containing protein</fullName>
    </submittedName>
</protein>
<accession>A0A183UVZ7</accession>
<reference evidence="3" key="1">
    <citation type="submission" date="2016-06" db="UniProtKB">
        <authorList>
            <consortium name="WormBaseParasite"/>
        </authorList>
    </citation>
    <scope>IDENTIFICATION</scope>
</reference>
<evidence type="ECO:0000313" key="2">
    <source>
        <dbReference type="Proteomes" id="UP000050794"/>
    </source>
</evidence>
<keyword evidence="2" id="KW-1185">Reference proteome</keyword>
<dbReference type="WBParaSite" id="TCNE_0001266701-mRNA-1">
    <property type="protein sequence ID" value="TCNE_0001266701-mRNA-1"/>
    <property type="gene ID" value="TCNE_0001266701"/>
</dbReference>
<sequence>MAKWTGFETRRQVEGIQILVPYKGGYTLTRKSVKKTTYARTLHLELRKPVEYAAMGAVEACFRALRPAEKVQREREEKPGEVGRDDLLIQYIVAPCGYDPRHAFINGAEIGSVKFKIIIVDGEPQNYPQTAAKGKIISDAGLQWTKKVSSADDEKLEKEIAAIYNASKQISLFLNLG</sequence>
<gene>
    <name evidence="1" type="ORF">TCNE_LOCUS12667</name>
</gene>
<reference evidence="1 2" key="2">
    <citation type="submission" date="2018-11" db="EMBL/GenBank/DDBJ databases">
        <authorList>
            <consortium name="Pathogen Informatics"/>
        </authorList>
    </citation>
    <scope>NUCLEOTIDE SEQUENCE [LARGE SCALE GENOMIC DNA]</scope>
</reference>
<evidence type="ECO:0000313" key="3">
    <source>
        <dbReference type="WBParaSite" id="TCNE_0001266701-mRNA-1"/>
    </source>
</evidence>
<dbReference type="Proteomes" id="UP000050794">
    <property type="component" value="Unassembled WGS sequence"/>
</dbReference>
<evidence type="ECO:0000313" key="1">
    <source>
        <dbReference type="EMBL" id="VDM43988.1"/>
    </source>
</evidence>